<feature type="binding site" evidence="6">
    <location>
        <position position="208"/>
    </location>
    <ligand>
        <name>substrate</name>
    </ligand>
</feature>
<feature type="binding site" evidence="6">
    <location>
        <position position="164"/>
    </location>
    <ligand>
        <name>substrate</name>
    </ligand>
</feature>
<dbReference type="GO" id="GO:0005829">
    <property type="term" value="C:cytosol"/>
    <property type="evidence" value="ECO:0007669"/>
    <property type="project" value="TreeGrafter"/>
</dbReference>
<organism evidence="8 9">
    <name type="scientific">Ascobolus immersus RN42</name>
    <dbReference type="NCBI Taxonomy" id="1160509"/>
    <lineage>
        <taxon>Eukaryota</taxon>
        <taxon>Fungi</taxon>
        <taxon>Dikarya</taxon>
        <taxon>Ascomycota</taxon>
        <taxon>Pezizomycotina</taxon>
        <taxon>Pezizomycetes</taxon>
        <taxon>Pezizales</taxon>
        <taxon>Ascobolaceae</taxon>
        <taxon>Ascobolus</taxon>
    </lineage>
</organism>
<keyword evidence="2 6" id="KW-0808">Transferase</keyword>
<feature type="binding site" evidence="6">
    <location>
        <position position="235"/>
    </location>
    <ligand>
        <name>substrate</name>
    </ligand>
</feature>
<feature type="region of interest" description="RNA binding" evidence="6">
    <location>
        <begin position="266"/>
        <end position="272"/>
    </location>
</feature>
<dbReference type="AlphaFoldDB" id="A0A3N4INU4"/>
<comment type="similarity">
    <text evidence="6">Belongs to the queuine tRNA-ribosyltransferase family.</text>
</comment>
<dbReference type="SUPFAM" id="SSF51713">
    <property type="entry name" value="tRNA-guanine transglycosylase"/>
    <property type="match status" value="1"/>
</dbReference>
<keyword evidence="9" id="KW-1185">Reference proteome</keyword>
<comment type="subcellular location">
    <subcellularLocation>
        <location evidence="6">Cytoplasm</location>
    </subcellularLocation>
</comment>
<sequence length="427" mass="46692">MAQAINTATKETFTPMVSALTFDLKAKCSTTRARAATLTLPHGKVQTPIYMPVATQASLKGLTPEQLEGLTCRLCLNNTYHLGLKPGQDVLDKIGGAHKLQGWDHNLLTDSGGFQMVSLLELAKVTEEGVRFLSPHDGTPMLLTPEHSISLQNSIGSDIIMQLDDVIATTSPDKARMEEAMYRSIRWLDRCIAAHAKPETQNLFCIIQGGLDPEMRKECCDEMVKRGTPGIAIGGLSGGEDKAAYCTVVSTCTERLPEDKPRYVMGVGYPEDLLVSVALGADMFDCVWATRTARFGNAITSQGLLKLRNANYANDTGPVDPECTCPICLPVGTPYPASGYFGEGMGITRAYIHHLAAKETAGAHLLTMHNVYYLLDMMTRARAAIVEDKYPQFMRKTFKGWYGKKEDFPEWAITACRGVGLDLLADD</sequence>
<dbReference type="EMBL" id="ML119646">
    <property type="protein sequence ID" value="RPA87579.1"/>
    <property type="molecule type" value="Genomic_DNA"/>
</dbReference>
<feature type="active site" description="Proton acceptor" evidence="6">
    <location>
        <position position="110"/>
    </location>
</feature>
<feature type="domain" description="tRNA-guanine(15) transglycosylase-like" evidence="7">
    <location>
        <begin position="31"/>
        <end position="401"/>
    </location>
</feature>
<feature type="binding site" evidence="6">
    <location>
        <begin position="110"/>
        <end position="114"/>
    </location>
    <ligand>
        <name>substrate</name>
    </ligand>
</feature>
<evidence type="ECO:0000313" key="9">
    <source>
        <dbReference type="Proteomes" id="UP000275078"/>
    </source>
</evidence>
<dbReference type="NCBIfam" id="TIGR00449">
    <property type="entry name" value="tgt_general"/>
    <property type="match status" value="1"/>
</dbReference>
<evidence type="ECO:0000313" key="8">
    <source>
        <dbReference type="EMBL" id="RPA87579.1"/>
    </source>
</evidence>
<comment type="catalytic activity">
    <reaction evidence="6">
        <text>guanosine(34) in tRNA + queuine = queuosine(34) in tRNA + guanine</text>
        <dbReference type="Rhea" id="RHEA:16633"/>
        <dbReference type="Rhea" id="RHEA-COMP:10341"/>
        <dbReference type="Rhea" id="RHEA-COMP:18571"/>
        <dbReference type="ChEBI" id="CHEBI:16235"/>
        <dbReference type="ChEBI" id="CHEBI:17433"/>
        <dbReference type="ChEBI" id="CHEBI:74269"/>
        <dbReference type="ChEBI" id="CHEBI:194431"/>
        <dbReference type="EC" id="2.4.2.64"/>
    </reaction>
</comment>
<accession>A0A3N4INU4</accession>
<feature type="binding site" evidence="6">
    <location>
        <position position="328"/>
    </location>
    <ligand>
        <name>Zn(2+)</name>
        <dbReference type="ChEBI" id="CHEBI:29105"/>
    </ligand>
</feature>
<dbReference type="OrthoDB" id="10249838at2759"/>
<evidence type="ECO:0000256" key="4">
    <source>
        <dbReference type="ARBA" id="ARBA00022723"/>
    </source>
</evidence>
<evidence type="ECO:0000256" key="6">
    <source>
        <dbReference type="HAMAP-Rule" id="MF_03218"/>
    </source>
</evidence>
<keyword evidence="3 6" id="KW-0819">tRNA processing</keyword>
<dbReference type="STRING" id="1160509.A0A3N4INU4"/>
<evidence type="ECO:0000259" key="7">
    <source>
        <dbReference type="Pfam" id="PF01702"/>
    </source>
</evidence>
<keyword evidence="1 6" id="KW-0328">Glycosyltransferase</keyword>
<dbReference type="PANTHER" id="PTHR43530:SF1">
    <property type="entry name" value="QUEUINE TRNA-RIBOSYLTRANSFERASE CATALYTIC SUBUNIT 1"/>
    <property type="match status" value="1"/>
</dbReference>
<name>A0A3N4INU4_ASCIM</name>
<dbReference type="InterPro" id="IPR002616">
    <property type="entry name" value="tRNA_ribo_trans-like"/>
</dbReference>
<evidence type="ECO:0000256" key="5">
    <source>
        <dbReference type="ARBA" id="ARBA00022833"/>
    </source>
</evidence>
<dbReference type="InterPro" id="IPR004803">
    <property type="entry name" value="TGT"/>
</dbReference>
<evidence type="ECO:0000256" key="3">
    <source>
        <dbReference type="ARBA" id="ARBA00022694"/>
    </source>
</evidence>
<reference evidence="8 9" key="1">
    <citation type="journal article" date="2018" name="Nat. Ecol. Evol.">
        <title>Pezizomycetes genomes reveal the molecular basis of ectomycorrhizal truffle lifestyle.</title>
        <authorList>
            <person name="Murat C."/>
            <person name="Payen T."/>
            <person name="Noel B."/>
            <person name="Kuo A."/>
            <person name="Morin E."/>
            <person name="Chen J."/>
            <person name="Kohler A."/>
            <person name="Krizsan K."/>
            <person name="Balestrini R."/>
            <person name="Da Silva C."/>
            <person name="Montanini B."/>
            <person name="Hainaut M."/>
            <person name="Levati E."/>
            <person name="Barry K.W."/>
            <person name="Belfiori B."/>
            <person name="Cichocki N."/>
            <person name="Clum A."/>
            <person name="Dockter R.B."/>
            <person name="Fauchery L."/>
            <person name="Guy J."/>
            <person name="Iotti M."/>
            <person name="Le Tacon F."/>
            <person name="Lindquist E.A."/>
            <person name="Lipzen A."/>
            <person name="Malagnac F."/>
            <person name="Mello A."/>
            <person name="Molinier V."/>
            <person name="Miyauchi S."/>
            <person name="Poulain J."/>
            <person name="Riccioni C."/>
            <person name="Rubini A."/>
            <person name="Sitrit Y."/>
            <person name="Splivallo R."/>
            <person name="Traeger S."/>
            <person name="Wang M."/>
            <person name="Zifcakova L."/>
            <person name="Wipf D."/>
            <person name="Zambonelli A."/>
            <person name="Paolocci F."/>
            <person name="Nowrousian M."/>
            <person name="Ottonello S."/>
            <person name="Baldrian P."/>
            <person name="Spatafora J.W."/>
            <person name="Henrissat B."/>
            <person name="Nagy L.G."/>
            <person name="Aury J.M."/>
            <person name="Wincker P."/>
            <person name="Grigoriev I.V."/>
            <person name="Bonfante P."/>
            <person name="Martin F.M."/>
        </authorList>
    </citation>
    <scope>NUCLEOTIDE SEQUENCE [LARGE SCALE GENOMIC DNA]</scope>
    <source>
        <strain evidence="8 9">RN42</strain>
    </source>
</reference>
<feature type="binding site" evidence="6">
    <location>
        <position position="325"/>
    </location>
    <ligand>
        <name>Zn(2+)</name>
        <dbReference type="ChEBI" id="CHEBI:29105"/>
    </ligand>
</feature>
<keyword evidence="5 6" id="KW-0862">Zinc</keyword>
<evidence type="ECO:0000256" key="1">
    <source>
        <dbReference type="ARBA" id="ARBA00022676"/>
    </source>
</evidence>
<feature type="active site" description="Nucleophile" evidence="6">
    <location>
        <position position="285"/>
    </location>
</feature>
<comment type="function">
    <text evidence="6">Catalytic subunit of the queuine tRNA-ribosyltransferase (TGT) that catalyzes the base-exchange of a guanine (G) residue with queuine (Q) at position 34 (anticodon wobble position) in tRNAs with GU(N) anticodons (tRNA-Asp, -Asn, -His and -Tyr), resulting in the hypermodified nucleoside queuosine (7-(((4,5-cis-dihydroxy-2-cyclopenten-1-yl)amino)methyl)-7-deazaguanosine). Catalysis occurs through a double-displacement mechanism. The nucleophile active site attacks the C1' of nucleotide 34 to detach the guanine base from the RNA, forming a covalent enzyme-RNA intermediate. The proton acceptor active site deprotonates the incoming queuine, allowing a nucleophilic attack on the C1' of the ribose to form the product.</text>
</comment>
<comment type="subunit">
    <text evidence="6">Heterodimer of a catalytic subunit and an accessory subunit.</text>
</comment>
<gene>
    <name evidence="8" type="ORF">BJ508DRAFT_410338</name>
</gene>
<dbReference type="GO" id="GO:0006400">
    <property type="term" value="P:tRNA modification"/>
    <property type="evidence" value="ECO:0007669"/>
    <property type="project" value="InterPro"/>
</dbReference>
<feature type="region of interest" description="RNA binding; important for wobble base 34 recognition" evidence="6">
    <location>
        <begin position="290"/>
        <end position="294"/>
    </location>
</feature>
<dbReference type="GO" id="GO:0008479">
    <property type="term" value="F:tRNA-guanosine(34) queuine transglycosylase activity"/>
    <property type="evidence" value="ECO:0007669"/>
    <property type="project" value="UniProtKB-UniRule"/>
</dbReference>
<comment type="cofactor">
    <cofactor evidence="6">
        <name>Zn(2+)</name>
        <dbReference type="ChEBI" id="CHEBI:29105"/>
    </cofactor>
</comment>
<proteinExistence type="inferred from homology"/>
<dbReference type="Pfam" id="PF01702">
    <property type="entry name" value="TGT"/>
    <property type="match status" value="1"/>
</dbReference>
<dbReference type="NCBIfam" id="TIGR00430">
    <property type="entry name" value="Q_tRNA_tgt"/>
    <property type="match status" value="1"/>
</dbReference>
<feature type="binding site" evidence="6">
    <location>
        <position position="323"/>
    </location>
    <ligand>
        <name>Zn(2+)</name>
        <dbReference type="ChEBI" id="CHEBI:29105"/>
    </ligand>
</feature>
<keyword evidence="4 6" id="KW-0479">Metal-binding</keyword>
<dbReference type="HAMAP" id="MF_00168">
    <property type="entry name" value="Q_tRNA_Tgt"/>
    <property type="match status" value="1"/>
</dbReference>
<protein>
    <recommendedName>
        <fullName evidence="6">Queuine tRNA-ribosyltransferase catalytic subunit 1</fullName>
        <ecNumber evidence="6">2.4.2.64</ecNumber>
    </recommendedName>
    <alternativeName>
        <fullName evidence="6">Guanine insertion enzyme</fullName>
    </alternativeName>
    <alternativeName>
        <fullName evidence="6">tRNA-guanine transglycosylase</fullName>
    </alternativeName>
</protein>
<keyword evidence="6" id="KW-0963">Cytoplasm</keyword>
<dbReference type="PANTHER" id="PTHR43530">
    <property type="entry name" value="QUEUINE TRNA-RIBOSYLTRANSFERASE CATALYTIC SUBUNIT 1"/>
    <property type="match status" value="1"/>
</dbReference>
<dbReference type="InterPro" id="IPR036511">
    <property type="entry name" value="TGT-like_sf"/>
</dbReference>
<feature type="binding site" evidence="6">
    <location>
        <position position="369"/>
    </location>
    <ligand>
        <name>Zn(2+)</name>
        <dbReference type="ChEBI" id="CHEBI:29105"/>
    </ligand>
</feature>
<dbReference type="EC" id="2.4.2.64" evidence="6"/>
<evidence type="ECO:0000256" key="2">
    <source>
        <dbReference type="ARBA" id="ARBA00022679"/>
    </source>
</evidence>
<dbReference type="Proteomes" id="UP000275078">
    <property type="component" value="Unassembled WGS sequence"/>
</dbReference>
<dbReference type="GO" id="GO:0046872">
    <property type="term" value="F:metal ion binding"/>
    <property type="evidence" value="ECO:0007669"/>
    <property type="project" value="UniProtKB-KW"/>
</dbReference>
<dbReference type="Gene3D" id="3.20.20.105">
    <property type="entry name" value="Queuine tRNA-ribosyltransferase-like"/>
    <property type="match status" value="1"/>
</dbReference>